<feature type="region of interest" description="Disordered" evidence="8">
    <location>
        <begin position="96"/>
        <end position="124"/>
    </location>
</feature>
<dbReference type="InterPro" id="IPR050570">
    <property type="entry name" value="Cell_wall_metabolism_enzyme"/>
</dbReference>
<name>A0ABV5ZBN4_9GAMM</name>
<dbReference type="Gene3D" id="2.70.70.10">
    <property type="entry name" value="Glucose Permease (Domain IIA)"/>
    <property type="match status" value="1"/>
</dbReference>
<dbReference type="Gene3D" id="3.10.450.350">
    <property type="match status" value="2"/>
</dbReference>
<dbReference type="EMBL" id="JBHLZN010000002">
    <property type="protein sequence ID" value="MFB9886668.1"/>
    <property type="molecule type" value="Genomic_DNA"/>
</dbReference>
<keyword evidence="9" id="KW-0812">Transmembrane</keyword>
<dbReference type="InterPro" id="IPR011055">
    <property type="entry name" value="Dup_hybrid_motif"/>
</dbReference>
<dbReference type="PANTHER" id="PTHR21666">
    <property type="entry name" value="PEPTIDASE-RELATED"/>
    <property type="match status" value="1"/>
</dbReference>
<keyword evidence="5" id="KW-0378">Hydrolase</keyword>
<evidence type="ECO:0000259" key="10">
    <source>
        <dbReference type="Pfam" id="PF01551"/>
    </source>
</evidence>
<evidence type="ECO:0000256" key="8">
    <source>
        <dbReference type="SAM" id="MobiDB-lite"/>
    </source>
</evidence>
<comment type="caution">
    <text evidence="12">The sequence shown here is derived from an EMBL/GenBank/DDBJ whole genome shotgun (WGS) entry which is preliminary data.</text>
</comment>
<evidence type="ECO:0000256" key="6">
    <source>
        <dbReference type="ARBA" id="ARBA00022833"/>
    </source>
</evidence>
<feature type="compositionally biased region" description="Acidic residues" evidence="8">
    <location>
        <begin position="100"/>
        <end position="124"/>
    </location>
</feature>
<evidence type="ECO:0000256" key="2">
    <source>
        <dbReference type="ARBA" id="ARBA00004196"/>
    </source>
</evidence>
<feature type="compositionally biased region" description="Polar residues" evidence="8">
    <location>
        <begin position="41"/>
        <end position="50"/>
    </location>
</feature>
<dbReference type="InterPro" id="IPR045834">
    <property type="entry name" value="Csd3_N2"/>
</dbReference>
<feature type="domain" description="Csd3-like second N-terminal" evidence="11">
    <location>
        <begin position="295"/>
        <end position="416"/>
    </location>
</feature>
<feature type="transmembrane region" description="Helical" evidence="9">
    <location>
        <begin position="12"/>
        <end position="32"/>
    </location>
</feature>
<evidence type="ECO:0000259" key="11">
    <source>
        <dbReference type="Pfam" id="PF19425"/>
    </source>
</evidence>
<dbReference type="InterPro" id="IPR016047">
    <property type="entry name" value="M23ase_b-sheet_dom"/>
</dbReference>
<dbReference type="SUPFAM" id="SSF51261">
    <property type="entry name" value="Duplicated hybrid motif"/>
    <property type="match status" value="1"/>
</dbReference>
<evidence type="ECO:0000256" key="1">
    <source>
        <dbReference type="ARBA" id="ARBA00001947"/>
    </source>
</evidence>
<dbReference type="RefSeq" id="WP_081414322.1">
    <property type="nucleotide sequence ID" value="NZ_JBHLZN010000002.1"/>
</dbReference>
<comment type="cofactor">
    <cofactor evidence="1">
        <name>Zn(2+)</name>
        <dbReference type="ChEBI" id="CHEBI:29105"/>
    </cofactor>
</comment>
<keyword evidence="13" id="KW-1185">Reference proteome</keyword>
<evidence type="ECO:0000256" key="5">
    <source>
        <dbReference type="ARBA" id="ARBA00022801"/>
    </source>
</evidence>
<sequence length="566" mass="61102">MVINILGRLPRLHLAAIVCIAALVIALIFLPVQQDVSATRSPENEQSSISLRLELTPPTPPLAGEAPDSIRQLNSTLGTDAGAGKFPIPLKMIAPQAQSDAEEVDTEETTDDAETATLGSEDELAKEEEALSDAKLQSLFSDEEIATLDTQESAPQAGDIQESDTLTAQDDKTANIASAESANHTSATQQATKANTTTTQQGDAWLQITVKSGDNLSSVFERAGLTVAQAIEIDNAFKKERPFRRMRPGDVFAFQIDGDSLSKLKYSAGELNTLFIARSNKGYELSEEVIAPEVRPRVIQATVKDSLFNAAKDAGVPYRLVAQMASLFNNDVDFRSDVRKGDTFTIVFEEQFLKGKRIGQGNILAARYTNKGTAYYAIRHENSSGEVSYYDLNGEGKQKAFDRYPIAGARISSHFSLARKHPKLGVTRPHKGTDFVAPYGTPIKATGYGKVIHVGRQGAYGNTVVIAHGNGVSTLYAHMKGFAKGLSLGDKVKRGQVIGYLGNTGLSTGPHLHYEFRKNGAHQNPLKVALPKSDGLDGKEKKRFVAKAQKLQAAMDGKITVVAALK</sequence>
<evidence type="ECO:0000313" key="12">
    <source>
        <dbReference type="EMBL" id="MFB9886668.1"/>
    </source>
</evidence>
<organism evidence="12 13">
    <name type="scientific">Balneatrix alpica</name>
    <dbReference type="NCBI Taxonomy" id="75684"/>
    <lineage>
        <taxon>Bacteria</taxon>
        <taxon>Pseudomonadati</taxon>
        <taxon>Pseudomonadota</taxon>
        <taxon>Gammaproteobacteria</taxon>
        <taxon>Oceanospirillales</taxon>
        <taxon>Balneatrichaceae</taxon>
        <taxon>Balneatrix</taxon>
    </lineage>
</organism>
<keyword evidence="6" id="KW-0862">Zinc</keyword>
<dbReference type="Proteomes" id="UP001589628">
    <property type="component" value="Unassembled WGS sequence"/>
</dbReference>
<dbReference type="CDD" id="cd12797">
    <property type="entry name" value="M23_peptidase"/>
    <property type="match status" value="1"/>
</dbReference>
<feature type="region of interest" description="Disordered" evidence="8">
    <location>
        <begin position="41"/>
        <end position="68"/>
    </location>
</feature>
<protein>
    <submittedName>
        <fullName evidence="12">Peptidoglycan DD-metalloendopeptidase family protein</fullName>
    </submittedName>
</protein>
<proteinExistence type="predicted"/>
<feature type="domain" description="M23ase beta-sheet core" evidence="10">
    <location>
        <begin position="429"/>
        <end position="525"/>
    </location>
</feature>
<keyword evidence="4" id="KW-0479">Metal-binding</keyword>
<keyword evidence="7" id="KW-0482">Metalloprotease</keyword>
<feature type="region of interest" description="Disordered" evidence="8">
    <location>
        <begin position="180"/>
        <end position="200"/>
    </location>
</feature>
<dbReference type="Pfam" id="PF19425">
    <property type="entry name" value="Csd3_N2"/>
    <property type="match status" value="1"/>
</dbReference>
<keyword evidence="3" id="KW-0645">Protease</keyword>
<comment type="subcellular location">
    <subcellularLocation>
        <location evidence="2">Cell envelope</location>
    </subcellularLocation>
</comment>
<reference evidence="12 13" key="1">
    <citation type="submission" date="2024-09" db="EMBL/GenBank/DDBJ databases">
        <authorList>
            <person name="Sun Q."/>
            <person name="Mori K."/>
        </authorList>
    </citation>
    <scope>NUCLEOTIDE SEQUENCE [LARGE SCALE GENOMIC DNA]</scope>
    <source>
        <strain evidence="12 13">ATCC 51285</strain>
    </source>
</reference>
<dbReference type="Pfam" id="PF01551">
    <property type="entry name" value="Peptidase_M23"/>
    <property type="match status" value="1"/>
</dbReference>
<evidence type="ECO:0000256" key="4">
    <source>
        <dbReference type="ARBA" id="ARBA00022723"/>
    </source>
</evidence>
<feature type="compositionally biased region" description="Low complexity" evidence="8">
    <location>
        <begin position="185"/>
        <end position="200"/>
    </location>
</feature>
<dbReference type="PANTHER" id="PTHR21666:SF288">
    <property type="entry name" value="CELL DIVISION PROTEIN YTFB"/>
    <property type="match status" value="1"/>
</dbReference>
<accession>A0ABV5ZBN4</accession>
<gene>
    <name evidence="12" type="ORF">ACFFLH_09620</name>
</gene>
<evidence type="ECO:0000256" key="3">
    <source>
        <dbReference type="ARBA" id="ARBA00022670"/>
    </source>
</evidence>
<evidence type="ECO:0000313" key="13">
    <source>
        <dbReference type="Proteomes" id="UP001589628"/>
    </source>
</evidence>
<keyword evidence="9" id="KW-0472">Membrane</keyword>
<evidence type="ECO:0000256" key="9">
    <source>
        <dbReference type="SAM" id="Phobius"/>
    </source>
</evidence>
<keyword evidence="9" id="KW-1133">Transmembrane helix</keyword>
<evidence type="ECO:0000256" key="7">
    <source>
        <dbReference type="ARBA" id="ARBA00023049"/>
    </source>
</evidence>